<dbReference type="Proteomes" id="UP001153076">
    <property type="component" value="Unassembled WGS sequence"/>
</dbReference>
<evidence type="ECO:0000256" key="1">
    <source>
        <dbReference type="SAM" id="MobiDB-lite"/>
    </source>
</evidence>
<feature type="compositionally biased region" description="Basic and acidic residues" evidence="1">
    <location>
        <begin position="46"/>
        <end position="64"/>
    </location>
</feature>
<organism evidence="2 3">
    <name type="scientific">Carnegiea gigantea</name>
    <dbReference type="NCBI Taxonomy" id="171969"/>
    <lineage>
        <taxon>Eukaryota</taxon>
        <taxon>Viridiplantae</taxon>
        <taxon>Streptophyta</taxon>
        <taxon>Embryophyta</taxon>
        <taxon>Tracheophyta</taxon>
        <taxon>Spermatophyta</taxon>
        <taxon>Magnoliopsida</taxon>
        <taxon>eudicotyledons</taxon>
        <taxon>Gunneridae</taxon>
        <taxon>Pentapetalae</taxon>
        <taxon>Caryophyllales</taxon>
        <taxon>Cactineae</taxon>
        <taxon>Cactaceae</taxon>
        <taxon>Cactoideae</taxon>
        <taxon>Echinocereeae</taxon>
        <taxon>Carnegiea</taxon>
    </lineage>
</organism>
<name>A0A9Q1K7X5_9CARY</name>
<comment type="caution">
    <text evidence="2">The sequence shown here is derived from an EMBL/GenBank/DDBJ whole genome shotgun (WGS) entry which is preliminary data.</text>
</comment>
<evidence type="ECO:0000313" key="2">
    <source>
        <dbReference type="EMBL" id="KAJ8437972.1"/>
    </source>
</evidence>
<feature type="region of interest" description="Disordered" evidence="1">
    <location>
        <begin position="1"/>
        <end position="110"/>
    </location>
</feature>
<protein>
    <submittedName>
        <fullName evidence="2">Uncharacterized protein</fullName>
    </submittedName>
</protein>
<dbReference type="EMBL" id="JAKOGI010000274">
    <property type="protein sequence ID" value="KAJ8437972.1"/>
    <property type="molecule type" value="Genomic_DNA"/>
</dbReference>
<proteinExistence type="predicted"/>
<evidence type="ECO:0000313" key="3">
    <source>
        <dbReference type="Proteomes" id="UP001153076"/>
    </source>
</evidence>
<reference evidence="2" key="1">
    <citation type="submission" date="2022-04" db="EMBL/GenBank/DDBJ databases">
        <title>Carnegiea gigantea Genome sequencing and assembly v2.</title>
        <authorList>
            <person name="Copetti D."/>
            <person name="Sanderson M.J."/>
            <person name="Burquez A."/>
            <person name="Wojciechowski M.F."/>
        </authorList>
    </citation>
    <scope>NUCLEOTIDE SEQUENCE</scope>
    <source>
        <strain evidence="2">SGP5-SGP5p</strain>
        <tissue evidence="2">Aerial part</tissue>
    </source>
</reference>
<dbReference type="AlphaFoldDB" id="A0A9Q1K7X5"/>
<dbReference type="OrthoDB" id="1001981at2759"/>
<gene>
    <name evidence="2" type="ORF">Cgig2_033705</name>
</gene>
<feature type="compositionally biased region" description="Basic residues" evidence="1">
    <location>
        <begin position="101"/>
        <end position="110"/>
    </location>
</feature>
<keyword evidence="3" id="KW-1185">Reference proteome</keyword>
<accession>A0A9Q1K7X5</accession>
<sequence length="416" mass="47055">MEDGEEPMRAADANELENATNDNRRRKSVVTITCERKSRTLVSEAEGERQGKAHNKESEPHNNDDLMSQSTEYTVPPKPEPARKKQRKQHHRDSLQPTTKRAPKTTAKKKVQFRHIEVEEPVSANTVDEEDVYATLGLPMGEYEIIEGHSSEAEIEFLELRRRRWNVERAGPPIGSMDEVILDRGGHGQEFITDFITYPISTCIVGNANDTCQSRLFYLFRGRKVERLFPTAINWDTDKVRNRDKEKQEAGEYGKGRIIARIDYEKIVRLAEADLEIYMQELEEDQPQQGAGAMSRATTTKEQRCPYCPHCNAQHDGIVHLNDEPLQSTDKVGGDDNVRAPDDPYYCSPEFLEQVDKLESLAMEQRTRIGYSPSSFNLGLPSERKACATPSGDITPASFQPQMGVYTGSVTTSDSE</sequence>